<evidence type="ECO:0000256" key="5">
    <source>
        <dbReference type="ARBA" id="ARBA00023200"/>
    </source>
</evidence>
<evidence type="ECO:0000256" key="6">
    <source>
        <dbReference type="ARBA" id="ARBA00023295"/>
    </source>
</evidence>
<evidence type="ECO:0000313" key="11">
    <source>
        <dbReference type="Proteomes" id="UP000254232"/>
    </source>
</evidence>
<keyword evidence="2 7" id="KW-0929">Antimicrobial</keyword>
<dbReference type="GeneID" id="77263207"/>
<evidence type="ECO:0000256" key="4">
    <source>
        <dbReference type="ARBA" id="ARBA00022801"/>
    </source>
</evidence>
<evidence type="ECO:0000256" key="1">
    <source>
        <dbReference type="ARBA" id="ARBA00000632"/>
    </source>
</evidence>
<keyword evidence="5" id="KW-1035">Host cytoplasm</keyword>
<evidence type="ECO:0000256" key="2">
    <source>
        <dbReference type="ARBA" id="ARBA00022529"/>
    </source>
</evidence>
<reference evidence="9 11" key="2">
    <citation type="submission" date="2018-06" db="EMBL/GenBank/DDBJ databases">
        <authorList>
            <consortium name="Pathogen Informatics"/>
            <person name="Doyle S."/>
        </authorList>
    </citation>
    <scope>NUCLEOTIDE SEQUENCE [LARGE SCALE GENOMIC DNA]</scope>
    <source>
        <strain evidence="9 11">NCTC11413</strain>
    </source>
</reference>
<dbReference type="GO" id="GO:0016998">
    <property type="term" value="P:cell wall macromolecule catabolic process"/>
    <property type="evidence" value="ECO:0007669"/>
    <property type="project" value="InterPro"/>
</dbReference>
<dbReference type="GO" id="GO:0003796">
    <property type="term" value="F:lysozyme activity"/>
    <property type="evidence" value="ECO:0007669"/>
    <property type="project" value="UniProtKB-EC"/>
</dbReference>
<dbReference type="GO" id="GO:0009253">
    <property type="term" value="P:peptidoglycan catabolic process"/>
    <property type="evidence" value="ECO:0007669"/>
    <property type="project" value="InterPro"/>
</dbReference>
<dbReference type="InterPro" id="IPR033907">
    <property type="entry name" value="Endolysin_autolysin"/>
</dbReference>
<dbReference type="InterPro" id="IPR034690">
    <property type="entry name" value="Endolysin_T4_type"/>
</dbReference>
<dbReference type="EC" id="3.2.1.17" evidence="7"/>
<dbReference type="PANTHER" id="PTHR38107">
    <property type="match status" value="1"/>
</dbReference>
<dbReference type="Gene3D" id="1.10.530.40">
    <property type="match status" value="1"/>
</dbReference>
<dbReference type="EMBL" id="UGGZ01000001">
    <property type="protein sequence ID" value="STO37591.1"/>
    <property type="molecule type" value="Genomic_DNA"/>
</dbReference>
<keyword evidence="3 7" id="KW-0081">Bacteriolytic enzyme</keyword>
<dbReference type="RefSeq" id="WP_018346245.1">
    <property type="nucleotide sequence ID" value="NZ_CP103874.1"/>
</dbReference>
<dbReference type="HAMAP" id="MF_04110">
    <property type="entry name" value="ENDOLYSIN_T4"/>
    <property type="match status" value="1"/>
</dbReference>
<evidence type="ECO:0000256" key="3">
    <source>
        <dbReference type="ARBA" id="ARBA00022638"/>
    </source>
</evidence>
<gene>
    <name evidence="8" type="ORF">JP32_02990</name>
    <name evidence="9" type="ORF">NCTC11413_00704</name>
</gene>
<dbReference type="Proteomes" id="UP000030526">
    <property type="component" value="Unassembled WGS sequence"/>
</dbReference>
<accession>A0A0A2Y727</accession>
<dbReference type="CDD" id="cd00737">
    <property type="entry name" value="lyz_endolysin_autolysin"/>
    <property type="match status" value="1"/>
</dbReference>
<keyword evidence="4 7" id="KW-0378">Hydrolase</keyword>
<dbReference type="SUPFAM" id="SSF53955">
    <property type="entry name" value="Lysozyme-like"/>
    <property type="match status" value="1"/>
</dbReference>
<dbReference type="EMBL" id="JPXS01000015">
    <property type="protein sequence ID" value="KGQ33189.1"/>
    <property type="molecule type" value="Genomic_DNA"/>
</dbReference>
<keyword evidence="6 7" id="KW-0326">Glycosidase</keyword>
<comment type="similarity">
    <text evidence="7">Belongs to the glycosyl hydrolase 24 family.</text>
</comment>
<proteinExistence type="inferred from homology"/>
<evidence type="ECO:0000313" key="9">
    <source>
        <dbReference type="EMBL" id="STO37591.1"/>
    </source>
</evidence>
<dbReference type="Pfam" id="PF00959">
    <property type="entry name" value="Phage_lysozyme"/>
    <property type="match status" value="1"/>
</dbReference>
<reference evidence="8 10" key="1">
    <citation type="submission" date="2014-08" db="EMBL/GenBank/DDBJ databases">
        <title>Chaperone-usher fimbriae in a diverse selection of Gallibacterium genomes.</title>
        <authorList>
            <person name="Kudirkiene E."/>
            <person name="Bager R.J."/>
            <person name="Johnson T.J."/>
            <person name="Bojesen A.M."/>
        </authorList>
    </citation>
    <scope>NUCLEOTIDE SEQUENCE [LARGE SCALE GENOMIC DNA]</scope>
    <source>
        <strain evidence="8 10">20558/3kl.</strain>
    </source>
</reference>
<dbReference type="AlphaFoldDB" id="A0A0A2Y727"/>
<protein>
    <recommendedName>
        <fullName evidence="7">Lysozyme</fullName>
        <ecNumber evidence="7">3.2.1.17</ecNumber>
    </recommendedName>
</protein>
<evidence type="ECO:0000256" key="7">
    <source>
        <dbReference type="RuleBase" id="RU003788"/>
    </source>
</evidence>
<dbReference type="GO" id="GO:0031640">
    <property type="term" value="P:killing of cells of another organism"/>
    <property type="evidence" value="ECO:0007669"/>
    <property type="project" value="UniProtKB-KW"/>
</dbReference>
<name>A0A0A2Y727_9PAST</name>
<evidence type="ECO:0000313" key="8">
    <source>
        <dbReference type="EMBL" id="KGQ33189.1"/>
    </source>
</evidence>
<dbReference type="InterPro" id="IPR023347">
    <property type="entry name" value="Lysozyme_dom_sf"/>
</dbReference>
<comment type="catalytic activity">
    <reaction evidence="1 7">
        <text>Hydrolysis of (1-&gt;4)-beta-linkages between N-acetylmuramic acid and N-acetyl-D-glucosamine residues in a peptidoglycan and between N-acetyl-D-glucosamine residues in chitodextrins.</text>
        <dbReference type="EC" id="3.2.1.17"/>
    </reaction>
</comment>
<dbReference type="Proteomes" id="UP000254232">
    <property type="component" value="Unassembled WGS sequence"/>
</dbReference>
<sequence length="158" mass="17589">MKMSDKGLAALRFDEGEKLTAYRDVAGILTIGVGHTGKVDGVRIHEGMKITAGKSMELLRQDLAVSENCVNYFLKGKINQHQFDALVNLVFNIGAGNFEKSTVLRECLKGNFKKAGEAICYWNKVTNPKTGKLETSQGLSNRRKRTRLMFDRGEYVTA</sequence>
<dbReference type="InterPro" id="IPR051018">
    <property type="entry name" value="Bacteriophage_GH24"/>
</dbReference>
<dbReference type="GO" id="GO:0042742">
    <property type="term" value="P:defense response to bacterium"/>
    <property type="evidence" value="ECO:0007669"/>
    <property type="project" value="UniProtKB-KW"/>
</dbReference>
<dbReference type="InterPro" id="IPR023346">
    <property type="entry name" value="Lysozyme-like_dom_sf"/>
</dbReference>
<organism evidence="8 10">
    <name type="scientific">Gallibacterium anatis</name>
    <dbReference type="NCBI Taxonomy" id="750"/>
    <lineage>
        <taxon>Bacteria</taxon>
        <taxon>Pseudomonadati</taxon>
        <taxon>Pseudomonadota</taxon>
        <taxon>Gammaproteobacteria</taxon>
        <taxon>Pasteurellales</taxon>
        <taxon>Pasteurellaceae</taxon>
        <taxon>Gallibacterium</taxon>
    </lineage>
</organism>
<dbReference type="InterPro" id="IPR002196">
    <property type="entry name" value="Glyco_hydro_24"/>
</dbReference>
<dbReference type="PANTHER" id="PTHR38107:SF3">
    <property type="entry name" value="LYSOZYME RRRD-RELATED"/>
    <property type="match status" value="1"/>
</dbReference>
<evidence type="ECO:0000313" key="10">
    <source>
        <dbReference type="Proteomes" id="UP000030526"/>
    </source>
</evidence>